<dbReference type="GO" id="GO:0016236">
    <property type="term" value="P:macroautophagy"/>
    <property type="evidence" value="ECO:0007669"/>
    <property type="project" value="UniProtKB-ARBA"/>
</dbReference>
<sequence length="183" mass="21044">MSSGGTIIPSSFELPDFYHFPPFFTIQPVLSTREKQLGQWRELLLKYHTDLKITTLILHECPLWKNNSINRQLTKEEIQIVVDDLITSGYGEWEDEHTKTRVRILWRKPEQLASDIYDWAVANGYVNSICTVYELHSGEDVNGMSFQGVDEELLRRALGVLEGQGKCALFQGETSEEDGIKFF</sequence>
<evidence type="ECO:0000256" key="2">
    <source>
        <dbReference type="ARBA" id="ARBA00022448"/>
    </source>
</evidence>
<dbReference type="InterPro" id="IPR036388">
    <property type="entry name" value="WH-like_DNA-bd_sf"/>
</dbReference>
<dbReference type="GO" id="GO:0005198">
    <property type="term" value="F:structural molecule activity"/>
    <property type="evidence" value="ECO:0007669"/>
    <property type="project" value="TreeGrafter"/>
</dbReference>
<dbReference type="PANTHER" id="PTHR13149">
    <property type="entry name" value="VACUOLAR PROTEIN SORTING-ASSOCIATED PROTEIN VPS25"/>
    <property type="match status" value="1"/>
</dbReference>
<proteinExistence type="inferred from homology"/>
<comment type="similarity">
    <text evidence="1">Belongs to the VPS25 family.</text>
</comment>
<dbReference type="AlphaFoldDB" id="A0AAD8Y3P2"/>
<keyword evidence="2" id="KW-0813">Transport</keyword>
<evidence type="ECO:0000256" key="3">
    <source>
        <dbReference type="ARBA" id="ARBA00022927"/>
    </source>
</evidence>
<organism evidence="5 6">
    <name type="scientific">Skeletonema marinoi</name>
    <dbReference type="NCBI Taxonomy" id="267567"/>
    <lineage>
        <taxon>Eukaryota</taxon>
        <taxon>Sar</taxon>
        <taxon>Stramenopiles</taxon>
        <taxon>Ochrophyta</taxon>
        <taxon>Bacillariophyta</taxon>
        <taxon>Coscinodiscophyceae</taxon>
        <taxon>Thalassiosirophycidae</taxon>
        <taxon>Thalassiosirales</taxon>
        <taxon>Skeletonemataceae</taxon>
        <taxon>Skeletonema</taxon>
        <taxon>Skeletonema marinoi-dohrnii complex</taxon>
    </lineage>
</organism>
<keyword evidence="3" id="KW-0653">Protein transport</keyword>
<accession>A0AAD8Y3P2</accession>
<dbReference type="GO" id="GO:0042803">
    <property type="term" value="F:protein homodimerization activity"/>
    <property type="evidence" value="ECO:0007669"/>
    <property type="project" value="TreeGrafter"/>
</dbReference>
<reference evidence="5" key="1">
    <citation type="submission" date="2023-06" db="EMBL/GenBank/DDBJ databases">
        <title>Survivors Of The Sea: Transcriptome response of Skeletonema marinoi to long-term dormancy.</title>
        <authorList>
            <person name="Pinder M.I.M."/>
            <person name="Kourtchenko O."/>
            <person name="Robertson E.K."/>
            <person name="Larsson T."/>
            <person name="Maumus F."/>
            <person name="Osuna-Cruz C.M."/>
            <person name="Vancaester E."/>
            <person name="Stenow R."/>
            <person name="Vandepoele K."/>
            <person name="Ploug H."/>
            <person name="Bruchert V."/>
            <person name="Godhe A."/>
            <person name="Topel M."/>
        </authorList>
    </citation>
    <scope>NUCLEOTIDE SEQUENCE</scope>
    <source>
        <strain evidence="5">R05AC</strain>
    </source>
</reference>
<evidence type="ECO:0000256" key="1">
    <source>
        <dbReference type="ARBA" id="ARBA00009674"/>
    </source>
</evidence>
<protein>
    <recommendedName>
        <fullName evidence="4">ESCRT-II complex subunit VPS25</fullName>
    </recommendedName>
</protein>
<dbReference type="GO" id="GO:0043328">
    <property type="term" value="P:protein transport to vacuole involved in ubiquitin-dependent protein catabolic process via the multivesicular body sorting pathway"/>
    <property type="evidence" value="ECO:0007669"/>
    <property type="project" value="TreeGrafter"/>
</dbReference>
<dbReference type="FunFam" id="1.10.10.10:FF:000141">
    <property type="entry name" value="vacuolar protein-sorting-associated protein 25"/>
    <property type="match status" value="1"/>
</dbReference>
<evidence type="ECO:0000313" key="6">
    <source>
        <dbReference type="Proteomes" id="UP001224775"/>
    </source>
</evidence>
<keyword evidence="6" id="KW-1185">Reference proteome</keyword>
<evidence type="ECO:0000313" key="5">
    <source>
        <dbReference type="EMBL" id="KAK1738487.1"/>
    </source>
</evidence>
<evidence type="ECO:0000256" key="4">
    <source>
        <dbReference type="ARBA" id="ARBA00030094"/>
    </source>
</evidence>
<dbReference type="Gene3D" id="1.10.10.10">
    <property type="entry name" value="Winged helix-like DNA-binding domain superfamily/Winged helix DNA-binding domain"/>
    <property type="match status" value="1"/>
</dbReference>
<dbReference type="InterPro" id="IPR008570">
    <property type="entry name" value="ESCRT-II_cplx_Vps25-sub"/>
</dbReference>
<gene>
    <name evidence="5" type="ORF">QTG54_010517</name>
</gene>
<dbReference type="SUPFAM" id="SSF46785">
    <property type="entry name" value="Winged helix' DNA-binding domain"/>
    <property type="match status" value="2"/>
</dbReference>
<dbReference type="InterPro" id="IPR036390">
    <property type="entry name" value="WH_DNA-bd_sf"/>
</dbReference>
<dbReference type="Pfam" id="PF05871">
    <property type="entry name" value="ESCRT-II"/>
    <property type="match status" value="1"/>
</dbReference>
<dbReference type="GO" id="GO:0000814">
    <property type="term" value="C:ESCRT II complex"/>
    <property type="evidence" value="ECO:0007669"/>
    <property type="project" value="InterPro"/>
</dbReference>
<comment type="caution">
    <text evidence="5">The sequence shown here is derived from an EMBL/GenBank/DDBJ whole genome shotgun (WGS) entry which is preliminary data.</text>
</comment>
<dbReference type="Proteomes" id="UP001224775">
    <property type="component" value="Unassembled WGS sequence"/>
</dbReference>
<dbReference type="InterPro" id="IPR014041">
    <property type="entry name" value="ESCRT-II_cplx_Vps25-sub_N"/>
</dbReference>
<dbReference type="PANTHER" id="PTHR13149:SF0">
    <property type="entry name" value="VACUOLAR PROTEIN-SORTING-ASSOCIATED PROTEIN 25"/>
    <property type="match status" value="1"/>
</dbReference>
<dbReference type="Gene3D" id="1.10.10.570">
    <property type="entry name" value="Winged helix' DNA-binding domain. Chain C. Domain 1"/>
    <property type="match status" value="1"/>
</dbReference>
<name>A0AAD8Y3P2_9STRA</name>
<dbReference type="EMBL" id="JATAAI010000020">
    <property type="protein sequence ID" value="KAK1738487.1"/>
    <property type="molecule type" value="Genomic_DNA"/>
</dbReference>